<dbReference type="AlphaFoldDB" id="A0A2M8EHW2"/>
<protein>
    <submittedName>
        <fullName evidence="1">Uncharacterized protein</fullName>
    </submittedName>
</protein>
<sequence>VLVIGVTLAILGVSEAQMGLAEKRGHFALALAEGCAEDALLSSYYDGSYTGGTENYPEGSCVVGVAKDGNNWTITTTATASGHTKKIEVKINRGNEISILSWKEVE</sequence>
<dbReference type="EMBL" id="PFSK01000047">
    <property type="protein sequence ID" value="PJC21851.1"/>
    <property type="molecule type" value="Genomic_DNA"/>
</dbReference>
<evidence type="ECO:0000313" key="2">
    <source>
        <dbReference type="Proteomes" id="UP000228781"/>
    </source>
</evidence>
<reference evidence="2" key="1">
    <citation type="submission" date="2017-09" db="EMBL/GenBank/DDBJ databases">
        <title>Depth-based differentiation of microbial function through sediment-hosted aquifers and enrichment of novel symbionts in the deep terrestrial subsurface.</title>
        <authorList>
            <person name="Probst A.J."/>
            <person name="Ladd B."/>
            <person name="Jarett J.K."/>
            <person name="Geller-Mcgrath D.E."/>
            <person name="Sieber C.M.K."/>
            <person name="Emerson J.B."/>
            <person name="Anantharaman K."/>
            <person name="Thomas B.C."/>
            <person name="Malmstrom R."/>
            <person name="Stieglmeier M."/>
            <person name="Klingl A."/>
            <person name="Woyke T."/>
            <person name="Ryan C.M."/>
            <person name="Banfield J.F."/>
        </authorList>
    </citation>
    <scope>NUCLEOTIDE SEQUENCE [LARGE SCALE GENOMIC DNA]</scope>
</reference>
<comment type="caution">
    <text evidence="1">The sequence shown here is derived from an EMBL/GenBank/DDBJ whole genome shotgun (WGS) entry which is preliminary data.</text>
</comment>
<dbReference type="Proteomes" id="UP000228781">
    <property type="component" value="Unassembled WGS sequence"/>
</dbReference>
<organism evidence="1 2">
    <name type="scientific">candidate division WWE3 bacterium CG_4_9_14_0_2_um_filter_48_10</name>
    <dbReference type="NCBI Taxonomy" id="1975078"/>
    <lineage>
        <taxon>Bacteria</taxon>
        <taxon>Katanobacteria</taxon>
    </lineage>
</organism>
<proteinExistence type="predicted"/>
<name>A0A2M8EHW2_UNCKA</name>
<feature type="non-terminal residue" evidence="1">
    <location>
        <position position="1"/>
    </location>
</feature>
<accession>A0A2M8EHW2</accession>
<evidence type="ECO:0000313" key="1">
    <source>
        <dbReference type="EMBL" id="PJC21851.1"/>
    </source>
</evidence>
<gene>
    <name evidence="1" type="ORF">CO059_03095</name>
</gene>